<dbReference type="InterPro" id="IPR051599">
    <property type="entry name" value="Cell_Envelope_Assoc"/>
</dbReference>
<evidence type="ECO:0000313" key="3">
    <source>
        <dbReference type="EMBL" id="PXF42381.1"/>
    </source>
</evidence>
<accession>A0A2V3IJY6</accession>
<dbReference type="PANTHER" id="PTHR30336">
    <property type="entry name" value="INNER MEMBRANE PROTEIN, PROBABLE PERMEASE"/>
    <property type="match status" value="1"/>
</dbReference>
<comment type="caution">
    <text evidence="3">The sequence shown here is derived from an EMBL/GenBank/DDBJ whole genome shotgun (WGS) entry which is preliminary data.</text>
</comment>
<dbReference type="InterPro" id="IPR003848">
    <property type="entry name" value="DUF218"/>
</dbReference>
<evidence type="ECO:0000259" key="2">
    <source>
        <dbReference type="Pfam" id="PF02698"/>
    </source>
</evidence>
<feature type="domain" description="DUF218" evidence="2">
    <location>
        <begin position="104"/>
        <end position="233"/>
    </location>
</feature>
<reference evidence="3 4" key="1">
    <citation type="journal article" date="2018" name="Mol. Biol. Evol.">
        <title>Analysis of the draft genome of the red seaweed Gracilariopsis chorda provides insights into genome size evolution in Rhodophyta.</title>
        <authorList>
            <person name="Lee J."/>
            <person name="Yang E.C."/>
            <person name="Graf L."/>
            <person name="Yang J.H."/>
            <person name="Qiu H."/>
            <person name="Zel Zion U."/>
            <person name="Chan C.X."/>
            <person name="Stephens T.G."/>
            <person name="Weber A.P.M."/>
            <person name="Boo G.H."/>
            <person name="Boo S.M."/>
            <person name="Kim K.M."/>
            <person name="Shin Y."/>
            <person name="Jung M."/>
            <person name="Lee S.J."/>
            <person name="Yim H.S."/>
            <person name="Lee J.H."/>
            <person name="Bhattacharya D."/>
            <person name="Yoon H.S."/>
        </authorList>
    </citation>
    <scope>NUCLEOTIDE SEQUENCE [LARGE SCALE GENOMIC DNA]</scope>
    <source>
        <strain evidence="3 4">SKKU-2015</strain>
        <tissue evidence="3">Whole body</tissue>
    </source>
</reference>
<dbReference type="AlphaFoldDB" id="A0A2V3IJY6"/>
<protein>
    <recommendedName>
        <fullName evidence="2">DUF218 domain-containing protein</fullName>
    </recommendedName>
</protein>
<evidence type="ECO:0000256" key="1">
    <source>
        <dbReference type="SAM" id="MobiDB-lite"/>
    </source>
</evidence>
<dbReference type="Pfam" id="PF02698">
    <property type="entry name" value="DUF218"/>
    <property type="match status" value="1"/>
</dbReference>
<dbReference type="CDD" id="cd06259">
    <property type="entry name" value="YdcF-like"/>
    <property type="match status" value="1"/>
</dbReference>
<proteinExistence type="predicted"/>
<feature type="region of interest" description="Disordered" evidence="1">
    <location>
        <begin position="502"/>
        <end position="590"/>
    </location>
</feature>
<name>A0A2V3IJY6_9FLOR</name>
<dbReference type="PANTHER" id="PTHR30336:SF20">
    <property type="entry name" value="DUF218 DOMAIN-CONTAINING PROTEIN"/>
    <property type="match status" value="1"/>
</dbReference>
<dbReference type="GO" id="GO:0005886">
    <property type="term" value="C:plasma membrane"/>
    <property type="evidence" value="ECO:0007669"/>
    <property type="project" value="TreeGrafter"/>
</dbReference>
<sequence>MKATTAFSPLLLPPCRAHHSQFTTAPHTRPSVLSSRPALRRTIPRAALSDSRPDQPSPPNRSLASLHELTERIADLLHVGSIHNNHLHCPKDAPLGYLHATTHVVVVFGKHLIRDQLTVEYAKRIVTLVKQIARGALNPDVICFTGGNGLNDDGTISEAAAGYSFFRNICEEASIDVSRFQYILEHNSHNTKENLRNVIEELRRRFGADALSACHFTLVSSDYHLIRIQEVHRLSPRQSVLFPLEVSASTWNCIFAAYQFCVSRDPATAFLGRAVVLANDLGILHVNLKGALDDREFVAKENLDRLNETFAKMREMYRVIDSRTSTTGGFRTDMRNHAETLELAIHHIREVHTLLGPLNETGASVPHGHLELAYELLTNAIRTMRSSMDPDRVLRTHDRMAIIEDMVTYVAEYKSDPNSPESWGSSGSGGESDEAASSDQDDVSLFDTTSNRPPNKKKPPTRMTTAMINEVTWRGGQMFKGNGKKIARDGPNIIIAADTASPAVTSGASRKSSQTTRRTAAHSDTLAGALARSLVSNKPPRRSNSRSTNNNPASRSRSTARKTQTRASTSSKKRKPSVRKLASPSHGDSS</sequence>
<feature type="compositionally biased region" description="Low complexity" evidence="1">
    <location>
        <begin position="545"/>
        <end position="557"/>
    </location>
</feature>
<dbReference type="OrthoDB" id="43011at2759"/>
<dbReference type="Proteomes" id="UP000247409">
    <property type="component" value="Unassembled WGS sequence"/>
</dbReference>
<dbReference type="EMBL" id="NBIV01000166">
    <property type="protein sequence ID" value="PXF42381.1"/>
    <property type="molecule type" value="Genomic_DNA"/>
</dbReference>
<feature type="compositionally biased region" description="Acidic residues" evidence="1">
    <location>
        <begin position="431"/>
        <end position="444"/>
    </location>
</feature>
<evidence type="ECO:0000313" key="4">
    <source>
        <dbReference type="Proteomes" id="UP000247409"/>
    </source>
</evidence>
<feature type="region of interest" description="Disordered" evidence="1">
    <location>
        <begin position="414"/>
        <end position="463"/>
    </location>
</feature>
<organism evidence="3 4">
    <name type="scientific">Gracilariopsis chorda</name>
    <dbReference type="NCBI Taxonomy" id="448386"/>
    <lineage>
        <taxon>Eukaryota</taxon>
        <taxon>Rhodophyta</taxon>
        <taxon>Florideophyceae</taxon>
        <taxon>Rhodymeniophycidae</taxon>
        <taxon>Gracilariales</taxon>
        <taxon>Gracilariaceae</taxon>
        <taxon>Gracilariopsis</taxon>
    </lineage>
</organism>
<keyword evidence="4" id="KW-1185">Reference proteome</keyword>
<gene>
    <name evidence="3" type="ORF">BWQ96_07901</name>
</gene>
<feature type="compositionally biased region" description="Polar residues" evidence="1">
    <location>
        <begin position="502"/>
        <end position="518"/>
    </location>
</feature>